<feature type="domain" description="SURP motif" evidence="9">
    <location>
        <begin position="110"/>
        <end position="152"/>
    </location>
</feature>
<keyword evidence="3" id="KW-0747">Spliceosome</keyword>
<dbReference type="InterPro" id="IPR022030">
    <property type="entry name" value="SF3A1_dom"/>
</dbReference>
<dbReference type="OrthoDB" id="447637at2759"/>
<name>A0A1R2CNQ2_9CILI</name>
<keyword evidence="6" id="KW-0539">Nucleus</keyword>
<keyword evidence="4" id="KW-0677">Repeat</keyword>
<dbReference type="Proteomes" id="UP000187209">
    <property type="component" value="Unassembled WGS sequence"/>
</dbReference>
<dbReference type="AlphaFoldDB" id="A0A1R2CNQ2"/>
<dbReference type="InterPro" id="IPR000626">
    <property type="entry name" value="Ubiquitin-like_dom"/>
</dbReference>
<dbReference type="FunFam" id="1.10.10.790:FF:000001">
    <property type="entry name" value="Splicing factor 3a, subunit 1"/>
    <property type="match status" value="1"/>
</dbReference>
<dbReference type="GO" id="GO:0071013">
    <property type="term" value="C:catalytic step 2 spliceosome"/>
    <property type="evidence" value="ECO:0007669"/>
    <property type="project" value="TreeGrafter"/>
</dbReference>
<dbReference type="EMBL" id="MPUH01000099">
    <property type="protein sequence ID" value="OMJ90611.1"/>
    <property type="molecule type" value="Genomic_DNA"/>
</dbReference>
<dbReference type="CDD" id="cd01800">
    <property type="entry name" value="Ubl_SF3a120"/>
    <property type="match status" value="1"/>
</dbReference>
<comment type="subcellular location">
    <subcellularLocation>
        <location evidence="1">Nucleus</location>
    </subcellularLocation>
</comment>
<keyword evidence="5" id="KW-0508">mRNA splicing</keyword>
<protein>
    <recommendedName>
        <fullName evidence="12">SURP motif domain-containing protein</fullName>
    </recommendedName>
</protein>
<evidence type="ECO:0000256" key="2">
    <source>
        <dbReference type="ARBA" id="ARBA00022664"/>
    </source>
</evidence>
<dbReference type="SMART" id="SM00648">
    <property type="entry name" value="SWAP"/>
    <property type="match status" value="2"/>
</dbReference>
<sequence length="514" mass="59223">MQDNDVIVPPDDIQALIEKTAEFVARNGSAIEAKIWETQKSNPKFSFLKHGDIYRSFYEQKIHEYVEKFELEELEESEEHIDQQNHDTKEPEPNPFCLKHPMIAKIDMDMIKTTALFTAKNGKNFWMGLSERESKNPQFSFLKPSHALFSYFTSLVESYSRCLLPKLDDIKNLQRNLSDRESILQRCLERFSYEKNLEKNQRSKEEMEEEERQQMSMIDWHDFVVVETIDFADEEILPPPADPNVVQTMSMPLSRDLDMPIKKEQKVDKGFVGDISQYTQKCPICRDMIPVDDFEKHIKLEILDPKYKQEKEMQKLREKEQAFASGSEIYRNLQNLSKQRPDIGDSNNYGLGRGEIGQKGGMAMNMQMAGNRIDSRGMGGQLLGPSLQAQAVVDKSQHRNTEEILPNLLPEKQWAQMHQGSVPLHIQIPTEGGDPNWGFRGQILQISVDIKQLVGEIKSQLSEILGGMPIQKMKLKNNIHSVLKDQNTLAHYNILPASIVELAIKERGGRRKNY</sequence>
<dbReference type="InterPro" id="IPR035563">
    <property type="entry name" value="SF3As1_ubi"/>
</dbReference>
<feature type="domain" description="Ubiquitin-like" evidence="8">
    <location>
        <begin position="424"/>
        <end position="509"/>
    </location>
</feature>
<dbReference type="GO" id="GO:0003723">
    <property type="term" value="F:RNA binding"/>
    <property type="evidence" value="ECO:0007669"/>
    <property type="project" value="InterPro"/>
</dbReference>
<dbReference type="GO" id="GO:0005686">
    <property type="term" value="C:U2 snRNP"/>
    <property type="evidence" value="ECO:0007669"/>
    <property type="project" value="TreeGrafter"/>
</dbReference>
<evidence type="ECO:0000259" key="8">
    <source>
        <dbReference type="PROSITE" id="PS50053"/>
    </source>
</evidence>
<dbReference type="FunFam" id="1.10.10.790:FF:000002">
    <property type="entry name" value="Splicing factor 3A subunit 1"/>
    <property type="match status" value="1"/>
</dbReference>
<dbReference type="Gene3D" id="1.10.10.790">
    <property type="entry name" value="Surp module"/>
    <property type="match status" value="2"/>
</dbReference>
<comment type="caution">
    <text evidence="10">The sequence shown here is derived from an EMBL/GenBank/DDBJ whole genome shotgun (WGS) entry which is preliminary data.</text>
</comment>
<organism evidence="10 11">
    <name type="scientific">Stentor coeruleus</name>
    <dbReference type="NCBI Taxonomy" id="5963"/>
    <lineage>
        <taxon>Eukaryota</taxon>
        <taxon>Sar</taxon>
        <taxon>Alveolata</taxon>
        <taxon>Ciliophora</taxon>
        <taxon>Postciliodesmatophora</taxon>
        <taxon>Heterotrichea</taxon>
        <taxon>Heterotrichida</taxon>
        <taxon>Stentoridae</taxon>
        <taxon>Stentor</taxon>
    </lineage>
</organism>
<dbReference type="InterPro" id="IPR035967">
    <property type="entry name" value="SWAP/Surp_sf"/>
</dbReference>
<feature type="domain" description="SURP motif" evidence="9">
    <location>
        <begin position="16"/>
        <end position="58"/>
    </location>
</feature>
<dbReference type="InterPro" id="IPR029071">
    <property type="entry name" value="Ubiquitin-like_domsf"/>
</dbReference>
<dbReference type="InterPro" id="IPR045146">
    <property type="entry name" value="SF3A1"/>
</dbReference>
<gene>
    <name evidence="10" type="ORF">SteCoe_7010</name>
</gene>
<dbReference type="Pfam" id="PF01805">
    <property type="entry name" value="Surp"/>
    <property type="match status" value="2"/>
</dbReference>
<accession>A0A1R2CNQ2</accession>
<dbReference type="Pfam" id="PF12230">
    <property type="entry name" value="PRP21_like_P"/>
    <property type="match status" value="2"/>
</dbReference>
<evidence type="ECO:0000313" key="10">
    <source>
        <dbReference type="EMBL" id="OMJ90611.1"/>
    </source>
</evidence>
<dbReference type="InterPro" id="IPR000061">
    <property type="entry name" value="Surp"/>
</dbReference>
<evidence type="ECO:0000256" key="6">
    <source>
        <dbReference type="ARBA" id="ARBA00023242"/>
    </source>
</evidence>
<reference evidence="10 11" key="1">
    <citation type="submission" date="2016-11" db="EMBL/GenBank/DDBJ databases">
        <title>The macronuclear genome of Stentor coeruleus: a giant cell with tiny introns.</title>
        <authorList>
            <person name="Slabodnick M."/>
            <person name="Ruby J.G."/>
            <person name="Reiff S.B."/>
            <person name="Swart E.C."/>
            <person name="Gosai S."/>
            <person name="Prabakaran S."/>
            <person name="Witkowska E."/>
            <person name="Larue G.E."/>
            <person name="Fisher S."/>
            <person name="Freeman R.M."/>
            <person name="Gunawardena J."/>
            <person name="Chu W."/>
            <person name="Stover N.A."/>
            <person name="Gregory B.D."/>
            <person name="Nowacki M."/>
            <person name="Derisi J."/>
            <person name="Roy S.W."/>
            <person name="Marshall W.F."/>
            <person name="Sood P."/>
        </authorList>
    </citation>
    <scope>NUCLEOTIDE SEQUENCE [LARGE SCALE GENOMIC DNA]</scope>
    <source>
        <strain evidence="10">WM001</strain>
    </source>
</reference>
<evidence type="ECO:0008006" key="12">
    <source>
        <dbReference type="Google" id="ProtNLM"/>
    </source>
</evidence>
<dbReference type="PANTHER" id="PTHR15316">
    <property type="entry name" value="SPLICEOSOME ASSOCIATED PROTEIN 114/SWAP SPLICING FACTOR-RELATED"/>
    <property type="match status" value="1"/>
</dbReference>
<dbReference type="GO" id="GO:0000381">
    <property type="term" value="P:regulation of alternative mRNA splicing, via spliceosome"/>
    <property type="evidence" value="ECO:0007669"/>
    <property type="project" value="TreeGrafter"/>
</dbReference>
<evidence type="ECO:0000256" key="7">
    <source>
        <dbReference type="SAM" id="Coils"/>
    </source>
</evidence>
<dbReference type="GO" id="GO:0045292">
    <property type="term" value="P:mRNA cis splicing, via spliceosome"/>
    <property type="evidence" value="ECO:0007669"/>
    <property type="project" value="InterPro"/>
</dbReference>
<evidence type="ECO:0000256" key="5">
    <source>
        <dbReference type="ARBA" id="ARBA00023187"/>
    </source>
</evidence>
<dbReference type="Gene3D" id="3.10.20.90">
    <property type="entry name" value="Phosphatidylinositol 3-kinase Catalytic Subunit, Chain A, domain 1"/>
    <property type="match status" value="1"/>
</dbReference>
<evidence type="ECO:0000256" key="3">
    <source>
        <dbReference type="ARBA" id="ARBA00022728"/>
    </source>
</evidence>
<evidence type="ECO:0000256" key="4">
    <source>
        <dbReference type="ARBA" id="ARBA00022737"/>
    </source>
</evidence>
<evidence type="ECO:0000313" key="11">
    <source>
        <dbReference type="Proteomes" id="UP000187209"/>
    </source>
</evidence>
<dbReference type="PANTHER" id="PTHR15316:SF1">
    <property type="entry name" value="SPLICING FACTOR 3A SUBUNIT 1"/>
    <property type="match status" value="1"/>
</dbReference>
<keyword evidence="11" id="KW-1185">Reference proteome</keyword>
<dbReference type="PROSITE" id="PS50128">
    <property type="entry name" value="SURP"/>
    <property type="match status" value="2"/>
</dbReference>
<feature type="coiled-coil region" evidence="7">
    <location>
        <begin position="170"/>
        <end position="214"/>
    </location>
</feature>
<keyword evidence="7" id="KW-0175">Coiled coil</keyword>
<evidence type="ECO:0000259" key="9">
    <source>
        <dbReference type="PROSITE" id="PS50128"/>
    </source>
</evidence>
<dbReference type="SUPFAM" id="SSF54236">
    <property type="entry name" value="Ubiquitin-like"/>
    <property type="match status" value="1"/>
</dbReference>
<dbReference type="SUPFAM" id="SSF109905">
    <property type="entry name" value="Surp module (SWAP domain)"/>
    <property type="match status" value="2"/>
</dbReference>
<dbReference type="GO" id="GO:0071004">
    <property type="term" value="C:U2-type prespliceosome"/>
    <property type="evidence" value="ECO:0007669"/>
    <property type="project" value="TreeGrafter"/>
</dbReference>
<proteinExistence type="predicted"/>
<evidence type="ECO:0000256" key="1">
    <source>
        <dbReference type="ARBA" id="ARBA00004123"/>
    </source>
</evidence>
<keyword evidence="2" id="KW-0507">mRNA processing</keyword>
<dbReference type="PROSITE" id="PS50053">
    <property type="entry name" value="UBIQUITIN_2"/>
    <property type="match status" value="1"/>
</dbReference>